<evidence type="ECO:0000256" key="1">
    <source>
        <dbReference type="SAM" id="MobiDB-lite"/>
    </source>
</evidence>
<dbReference type="Gramene" id="RZC44822">
    <property type="protein sequence ID" value="RZC44822"/>
    <property type="gene ID" value="C5167_037767"/>
</dbReference>
<reference evidence="2 3" key="1">
    <citation type="journal article" date="2018" name="Science">
        <title>The opium poppy genome and morphinan production.</title>
        <authorList>
            <person name="Guo L."/>
            <person name="Winzer T."/>
            <person name="Yang X."/>
            <person name="Li Y."/>
            <person name="Ning Z."/>
            <person name="He Z."/>
            <person name="Teodor R."/>
            <person name="Lu Y."/>
            <person name="Bowser T.A."/>
            <person name="Graham I.A."/>
            <person name="Ye K."/>
        </authorList>
    </citation>
    <scope>NUCLEOTIDE SEQUENCE [LARGE SCALE GENOMIC DNA]</scope>
    <source>
        <strain evidence="3">cv. HN1</strain>
        <tissue evidence="2">Leaves</tissue>
    </source>
</reference>
<feature type="compositionally biased region" description="Polar residues" evidence="1">
    <location>
        <begin position="1"/>
        <end position="14"/>
    </location>
</feature>
<gene>
    <name evidence="2" type="ORF">C5167_037767</name>
</gene>
<proteinExistence type="predicted"/>
<name>A0A4Y7IAS3_PAPSO</name>
<dbReference type="AlphaFoldDB" id="A0A4Y7IAS3"/>
<dbReference type="EMBL" id="CM010715">
    <property type="protein sequence ID" value="RZC44822.1"/>
    <property type="molecule type" value="Genomic_DNA"/>
</dbReference>
<organism evidence="2 3">
    <name type="scientific">Papaver somniferum</name>
    <name type="common">Opium poppy</name>
    <dbReference type="NCBI Taxonomy" id="3469"/>
    <lineage>
        <taxon>Eukaryota</taxon>
        <taxon>Viridiplantae</taxon>
        <taxon>Streptophyta</taxon>
        <taxon>Embryophyta</taxon>
        <taxon>Tracheophyta</taxon>
        <taxon>Spermatophyta</taxon>
        <taxon>Magnoliopsida</taxon>
        <taxon>Ranunculales</taxon>
        <taxon>Papaveraceae</taxon>
        <taxon>Papaveroideae</taxon>
        <taxon>Papaver</taxon>
    </lineage>
</organism>
<sequence length="56" mass="6400">MDSLQGCGSSSHPHQSPGLIQPAQLEELTESDTKKQRQSQLRHAQYKARQERMTQH</sequence>
<keyword evidence="3" id="KW-1185">Reference proteome</keyword>
<dbReference type="Proteomes" id="UP000316621">
    <property type="component" value="Chromosome 1"/>
</dbReference>
<evidence type="ECO:0000313" key="2">
    <source>
        <dbReference type="EMBL" id="RZC44822.1"/>
    </source>
</evidence>
<feature type="region of interest" description="Disordered" evidence="1">
    <location>
        <begin position="1"/>
        <end position="56"/>
    </location>
</feature>
<accession>A0A4Y7IAS3</accession>
<protein>
    <submittedName>
        <fullName evidence="2">Uncharacterized protein</fullName>
    </submittedName>
</protein>
<evidence type="ECO:0000313" key="3">
    <source>
        <dbReference type="Proteomes" id="UP000316621"/>
    </source>
</evidence>